<dbReference type="PATRIC" id="fig|1048808.3.peg.3260"/>
<comment type="caution">
    <text evidence="2">The sequence shown here is derived from an EMBL/GenBank/DDBJ whole genome shotgun (WGS) entry which is preliminary data.</text>
</comment>
<keyword evidence="3" id="KW-1185">Reference proteome</keyword>
<dbReference type="Proteomes" id="UP000004491">
    <property type="component" value="Unassembled WGS sequence"/>
</dbReference>
<protein>
    <submittedName>
        <fullName evidence="2">Uncharacterized protein</fullName>
    </submittedName>
</protein>
<evidence type="ECO:0000313" key="2">
    <source>
        <dbReference type="EMBL" id="EGV49807.1"/>
    </source>
</evidence>
<evidence type="ECO:0000313" key="3">
    <source>
        <dbReference type="Proteomes" id="UP000004491"/>
    </source>
</evidence>
<organism evidence="2 3">
    <name type="scientific">endosymbiont of Riftia pachyptila</name>
    <name type="common">vent Ph05</name>
    <dbReference type="NCBI Taxonomy" id="1048808"/>
    <lineage>
        <taxon>Bacteria</taxon>
        <taxon>Pseudomonadati</taxon>
        <taxon>Pseudomonadota</taxon>
        <taxon>Gammaproteobacteria</taxon>
        <taxon>sulfur-oxidizing symbionts</taxon>
    </lineage>
</organism>
<accession>G2DHU9</accession>
<evidence type="ECO:0000256" key="1">
    <source>
        <dbReference type="SAM" id="MobiDB-lite"/>
    </source>
</evidence>
<sequence>MRAYLQFIRPCSKHPVAFLPGWRTHTLILFCSIAMSSLDASEYESGSFSFSLGMDYSSGDYGLAADTEMLYLPATLEYSQFPWRLAITIPYLRITGPGGVIGGNGGGIIVKDDTDRRSNRGGSGGETPTLRTQQGLADIVTSLSYALDPLWNLPYAVDLIGEAKLATADAEKELGSGSNDYSLQLNMAATQGRLTPFFTLGYRLMGDLPQMELSNVSFASLGLDYRLSRSLYSGISFDYRQAYSATAAELREWVAYLNWEMDNSWSINGYGVAGFSNASPDAAVGIQLRYAR</sequence>
<dbReference type="EMBL" id="AFOC01000157">
    <property type="protein sequence ID" value="EGV49807.1"/>
    <property type="molecule type" value="Genomic_DNA"/>
</dbReference>
<proteinExistence type="predicted"/>
<gene>
    <name evidence="2" type="ORF">Rifp1Sym_fz00030</name>
</gene>
<feature type="region of interest" description="Disordered" evidence="1">
    <location>
        <begin position="111"/>
        <end position="131"/>
    </location>
</feature>
<dbReference type="AlphaFoldDB" id="G2DHU9"/>
<name>G2DHU9_9GAMM</name>
<reference evidence="2" key="1">
    <citation type="journal article" date="2011" name="ISME J.">
        <title>The endosymbionts of the deep-sea tubeworms Riftia pachyptila and Tevnia jerichonana share an identical physiology as revealed by proteogenomic analyses.</title>
        <authorList>
            <person name="Gardebrecht A."/>
            <person name="Markert S."/>
            <person name="Felbeck H."/>
            <person name="Thuermer A."/>
            <person name="Albrecht D."/>
            <person name="Wollherr A."/>
            <person name="Kabisch J."/>
            <person name="Lehmann R."/>
            <person name="Daniel R."/>
            <person name="Liesegang H."/>
            <person name="Hecker M."/>
            <person name="Sievert S.M."/>
            <person name="Schweder T."/>
        </authorList>
    </citation>
    <scope>NUCLEOTIDE SEQUENCE [LARGE SCALE GENOMIC DNA]</scope>
</reference>